<dbReference type="SUPFAM" id="SSF56935">
    <property type="entry name" value="Porins"/>
    <property type="match status" value="1"/>
</dbReference>
<accession>A0A2H9YVA9</accession>
<evidence type="ECO:0000256" key="2">
    <source>
        <dbReference type="ARBA" id="ARBA00022448"/>
    </source>
</evidence>
<sequence length="607" mass="66708">MSIQFQPTALVGAIALALGITSPVFATEQKIAKASLDTIVVTASRSEQNIKDVPARISIIEAATLEQSPIASLPNLLKKEAALNVAQLGGYGQQSSIFMRGTSSSHTLVLRDGMRLNTALSSSASLPFIDTTDLKQIEILKGPASVLYGTDAIGGVVQLVSKTPEKTSAFMTGEIGENKTYKSLVGADLAEDGFYAQIRGQRLETDGKSVLDNEDENYSFDQKGFSTKFGVDKDQYALSLDYSQNKGTSDYNAGSLTSQDFENEMFNLKGRINLGSQLELNARLSQFDDQLDQNAANYLGQVDYSYSTTQEAEMYAKLNLNDQHHFLLGTTYSKLDGDVLSYGIAYQGDVSSQGYYAQHQYQSDKLNTQLGIRVEDNEKYGTHTVGQAAARYAISPQLSVYTNIGSAFRSPNLNELYSGESANPDLKAEESLSYEIGLDHALTQNSSVAISVYQNDIDHMIQKVDGKLNNINEATLRGGELAWNWKKNDWFIDAAFAYVQAKDSKADVALAKRPRQTLTLTTGLENEVYGMSASLIARSKSKSWSDSDHNPGYATVDLNAYWNINPHVKVFTNIENVGDVRHKIEYNWNNYYIDEGRLASAGVTFTY</sequence>
<keyword evidence="6" id="KW-0406">Ion transport</keyword>
<reference evidence="15 16" key="1">
    <citation type="submission" date="2017-11" db="EMBL/GenBank/DDBJ databases">
        <title>Revising the taxonomy of the Acinetobacter lwoffii group: the description of Acinetobacter pseudolwoffii sp. nov. and emended description of Acinetobacter lwoffii.</title>
        <authorList>
            <person name="Nemec A."/>
            <person name="Radolfova-Krizova L."/>
        </authorList>
    </citation>
    <scope>NUCLEOTIDE SEQUENCE [LARGE SCALE GENOMIC DNA]</scope>
    <source>
        <strain evidence="15 16">ANC 5044</strain>
    </source>
</reference>
<feature type="domain" description="TonB-dependent receptor plug" evidence="14">
    <location>
        <begin position="50"/>
        <end position="156"/>
    </location>
</feature>
<feature type="short sequence motif" description="TonB box" evidence="11">
    <location>
        <begin position="38"/>
        <end position="44"/>
    </location>
</feature>
<keyword evidence="9 10" id="KW-0998">Cell outer membrane</keyword>
<keyword evidence="4 10" id="KW-0812">Transmembrane</keyword>
<dbReference type="RefSeq" id="WP_100534586.1">
    <property type="nucleotide sequence ID" value="NZ_CBDBYO010000012.1"/>
</dbReference>
<evidence type="ECO:0000256" key="6">
    <source>
        <dbReference type="ARBA" id="ARBA00023065"/>
    </source>
</evidence>
<evidence type="ECO:0000256" key="11">
    <source>
        <dbReference type="PROSITE-ProRule" id="PRU10143"/>
    </source>
</evidence>
<comment type="caution">
    <text evidence="15">The sequence shown here is derived from an EMBL/GenBank/DDBJ whole genome shotgun (WGS) entry which is preliminary data.</text>
</comment>
<dbReference type="Pfam" id="PF00593">
    <property type="entry name" value="TonB_dep_Rec_b-barrel"/>
    <property type="match status" value="1"/>
</dbReference>
<dbReference type="InterPro" id="IPR036942">
    <property type="entry name" value="Beta-barrel_TonB_sf"/>
</dbReference>
<keyword evidence="15" id="KW-0675">Receptor</keyword>
<evidence type="ECO:0000259" key="14">
    <source>
        <dbReference type="Pfam" id="PF07715"/>
    </source>
</evidence>
<dbReference type="Gene3D" id="2.40.170.20">
    <property type="entry name" value="TonB-dependent receptor, beta-barrel domain"/>
    <property type="match status" value="1"/>
</dbReference>
<gene>
    <name evidence="15" type="ORF">CWI32_02840</name>
</gene>
<evidence type="ECO:0000256" key="10">
    <source>
        <dbReference type="PROSITE-ProRule" id="PRU01360"/>
    </source>
</evidence>
<evidence type="ECO:0000256" key="7">
    <source>
        <dbReference type="ARBA" id="ARBA00023077"/>
    </source>
</evidence>
<evidence type="ECO:0000256" key="9">
    <source>
        <dbReference type="ARBA" id="ARBA00023237"/>
    </source>
</evidence>
<name>A0A2H9YVA9_9GAMM</name>
<evidence type="ECO:0000256" key="4">
    <source>
        <dbReference type="ARBA" id="ARBA00022692"/>
    </source>
</evidence>
<dbReference type="PROSITE" id="PS00430">
    <property type="entry name" value="TONB_DEPENDENT_REC_1"/>
    <property type="match status" value="1"/>
</dbReference>
<dbReference type="GeneID" id="97177374"/>
<dbReference type="PANTHER" id="PTHR30069">
    <property type="entry name" value="TONB-DEPENDENT OUTER MEMBRANE RECEPTOR"/>
    <property type="match status" value="1"/>
</dbReference>
<evidence type="ECO:0000313" key="16">
    <source>
        <dbReference type="Proteomes" id="UP000243446"/>
    </source>
</evidence>
<dbReference type="InterPro" id="IPR037066">
    <property type="entry name" value="Plug_dom_sf"/>
</dbReference>
<dbReference type="Gene3D" id="2.170.130.10">
    <property type="entry name" value="TonB-dependent receptor, plug domain"/>
    <property type="match status" value="1"/>
</dbReference>
<feature type="domain" description="TonB-dependent receptor-like beta-barrel" evidence="13">
    <location>
        <begin position="215"/>
        <end position="577"/>
    </location>
</feature>
<evidence type="ECO:0000256" key="8">
    <source>
        <dbReference type="ARBA" id="ARBA00023136"/>
    </source>
</evidence>
<dbReference type="Pfam" id="PF07715">
    <property type="entry name" value="Plug"/>
    <property type="match status" value="1"/>
</dbReference>
<organism evidence="15 16">
    <name type="scientific">Acinetobacter pseudolwoffii</name>
    <dbReference type="NCBI Taxonomy" id="2053287"/>
    <lineage>
        <taxon>Bacteria</taxon>
        <taxon>Pseudomonadati</taxon>
        <taxon>Pseudomonadota</taxon>
        <taxon>Gammaproteobacteria</taxon>
        <taxon>Moraxellales</taxon>
        <taxon>Moraxellaceae</taxon>
        <taxon>Acinetobacter</taxon>
    </lineage>
</organism>
<proteinExistence type="inferred from homology"/>
<dbReference type="GO" id="GO:0015889">
    <property type="term" value="P:cobalamin transport"/>
    <property type="evidence" value="ECO:0007669"/>
    <property type="project" value="TreeGrafter"/>
</dbReference>
<evidence type="ECO:0000256" key="12">
    <source>
        <dbReference type="RuleBase" id="RU003357"/>
    </source>
</evidence>
<comment type="similarity">
    <text evidence="10 12">Belongs to the TonB-dependent receptor family.</text>
</comment>
<keyword evidence="8 10" id="KW-0472">Membrane</keyword>
<dbReference type="EMBL" id="PHRG01000001">
    <property type="protein sequence ID" value="PJO76589.1"/>
    <property type="molecule type" value="Genomic_DNA"/>
</dbReference>
<dbReference type="GO" id="GO:0006811">
    <property type="term" value="P:monoatomic ion transport"/>
    <property type="evidence" value="ECO:0007669"/>
    <property type="project" value="UniProtKB-KW"/>
</dbReference>
<dbReference type="Proteomes" id="UP000243446">
    <property type="component" value="Unassembled WGS sequence"/>
</dbReference>
<evidence type="ECO:0000256" key="1">
    <source>
        <dbReference type="ARBA" id="ARBA00004571"/>
    </source>
</evidence>
<evidence type="ECO:0000256" key="3">
    <source>
        <dbReference type="ARBA" id="ARBA00022452"/>
    </source>
</evidence>
<dbReference type="CDD" id="cd01347">
    <property type="entry name" value="ligand_gated_channel"/>
    <property type="match status" value="1"/>
</dbReference>
<comment type="subcellular location">
    <subcellularLocation>
        <location evidence="1 10">Cell outer membrane</location>
        <topology evidence="1 10">Multi-pass membrane protein</topology>
    </subcellularLocation>
</comment>
<keyword evidence="5" id="KW-0732">Signal</keyword>
<dbReference type="AlphaFoldDB" id="A0A2H9YVA9"/>
<dbReference type="PROSITE" id="PS52016">
    <property type="entry name" value="TONB_DEPENDENT_REC_3"/>
    <property type="match status" value="1"/>
</dbReference>
<dbReference type="PANTHER" id="PTHR30069:SF53">
    <property type="entry name" value="COLICIN I RECEPTOR-RELATED"/>
    <property type="match status" value="1"/>
</dbReference>
<evidence type="ECO:0000259" key="13">
    <source>
        <dbReference type="Pfam" id="PF00593"/>
    </source>
</evidence>
<evidence type="ECO:0000313" key="15">
    <source>
        <dbReference type="EMBL" id="PJO76589.1"/>
    </source>
</evidence>
<keyword evidence="7 11" id="KW-0798">TonB box</keyword>
<dbReference type="InterPro" id="IPR012910">
    <property type="entry name" value="Plug_dom"/>
</dbReference>
<protein>
    <submittedName>
        <fullName evidence="15">TonB-dependent receptor</fullName>
    </submittedName>
</protein>
<dbReference type="InterPro" id="IPR039426">
    <property type="entry name" value="TonB-dep_rcpt-like"/>
</dbReference>
<dbReference type="InterPro" id="IPR000531">
    <property type="entry name" value="Beta-barrel_TonB"/>
</dbReference>
<keyword evidence="2 10" id="KW-0813">Transport</keyword>
<dbReference type="InterPro" id="IPR010916">
    <property type="entry name" value="TonB_box_CS"/>
</dbReference>
<keyword evidence="3 10" id="KW-1134">Transmembrane beta strand</keyword>
<evidence type="ECO:0000256" key="5">
    <source>
        <dbReference type="ARBA" id="ARBA00022729"/>
    </source>
</evidence>
<dbReference type="GO" id="GO:0009279">
    <property type="term" value="C:cell outer membrane"/>
    <property type="evidence" value="ECO:0007669"/>
    <property type="project" value="UniProtKB-SubCell"/>
</dbReference>